<dbReference type="Proteomes" id="UP001597347">
    <property type="component" value="Unassembled WGS sequence"/>
</dbReference>
<evidence type="ECO:0008006" key="5">
    <source>
        <dbReference type="Google" id="ProtNLM"/>
    </source>
</evidence>
<dbReference type="RefSeq" id="WP_377932350.1">
    <property type="nucleotide sequence ID" value="NZ_JBHUEA010000004.1"/>
</dbReference>
<feature type="transmembrane region" description="Helical" evidence="2">
    <location>
        <begin position="165"/>
        <end position="183"/>
    </location>
</feature>
<keyword evidence="2" id="KW-0472">Membrane</keyword>
<organism evidence="3 4">
    <name type="scientific">Amnibacterium endophyticum</name>
    <dbReference type="NCBI Taxonomy" id="2109337"/>
    <lineage>
        <taxon>Bacteria</taxon>
        <taxon>Bacillati</taxon>
        <taxon>Actinomycetota</taxon>
        <taxon>Actinomycetes</taxon>
        <taxon>Micrococcales</taxon>
        <taxon>Microbacteriaceae</taxon>
        <taxon>Amnibacterium</taxon>
    </lineage>
</organism>
<dbReference type="EMBL" id="JBHUEA010000004">
    <property type="protein sequence ID" value="MFD1720742.1"/>
    <property type="molecule type" value="Genomic_DNA"/>
</dbReference>
<name>A0ABW4LCG2_9MICO</name>
<keyword evidence="2" id="KW-1133">Transmembrane helix</keyword>
<feature type="transmembrane region" description="Helical" evidence="2">
    <location>
        <begin position="129"/>
        <end position="153"/>
    </location>
</feature>
<evidence type="ECO:0000313" key="3">
    <source>
        <dbReference type="EMBL" id="MFD1720742.1"/>
    </source>
</evidence>
<feature type="compositionally biased region" description="Basic and acidic residues" evidence="1">
    <location>
        <begin position="1"/>
        <end position="19"/>
    </location>
</feature>
<proteinExistence type="predicted"/>
<keyword evidence="2" id="KW-0812">Transmembrane</keyword>
<reference evidence="4" key="1">
    <citation type="journal article" date="2019" name="Int. J. Syst. Evol. Microbiol.">
        <title>The Global Catalogue of Microorganisms (GCM) 10K type strain sequencing project: providing services to taxonomists for standard genome sequencing and annotation.</title>
        <authorList>
            <consortium name="The Broad Institute Genomics Platform"/>
            <consortium name="The Broad Institute Genome Sequencing Center for Infectious Disease"/>
            <person name="Wu L."/>
            <person name="Ma J."/>
        </authorList>
    </citation>
    <scope>NUCLEOTIDE SEQUENCE [LARGE SCALE GENOMIC DNA]</scope>
    <source>
        <strain evidence="4">CGMCC 1.12471</strain>
    </source>
</reference>
<feature type="compositionally biased region" description="Basic and acidic residues" evidence="1">
    <location>
        <begin position="67"/>
        <end position="78"/>
    </location>
</feature>
<accession>A0ABW4LCG2</accession>
<evidence type="ECO:0000313" key="4">
    <source>
        <dbReference type="Proteomes" id="UP001597347"/>
    </source>
</evidence>
<evidence type="ECO:0000256" key="2">
    <source>
        <dbReference type="SAM" id="Phobius"/>
    </source>
</evidence>
<comment type="caution">
    <text evidence="3">The sequence shown here is derived from an EMBL/GenBank/DDBJ whole genome shotgun (WGS) entry which is preliminary data.</text>
</comment>
<gene>
    <name evidence="3" type="ORF">ACFSBI_04210</name>
</gene>
<protein>
    <recommendedName>
        <fullName evidence="5">MFS transporter</fullName>
    </recommendedName>
</protein>
<evidence type="ECO:0000256" key="1">
    <source>
        <dbReference type="SAM" id="MobiDB-lite"/>
    </source>
</evidence>
<keyword evidence="4" id="KW-1185">Reference proteome</keyword>
<feature type="region of interest" description="Disordered" evidence="1">
    <location>
        <begin position="1"/>
        <end position="85"/>
    </location>
</feature>
<feature type="transmembrane region" description="Helical" evidence="2">
    <location>
        <begin position="92"/>
        <end position="117"/>
    </location>
</feature>
<sequence length="187" mass="20154">MEPTRTRTDRDRAAAEARSRPSTQFAAQYPTYPEQAQQLRRPPQQAPAARPQFTDLLERPVAPTVEPTRRAAAPERRPQPPKKPGVVATRRVLGLAVFAALTAMSVPLHVLAVFFMYVQIESPGELASAVPLLGGMLVAVFVTLLVVGSATQLVGGFPGRWRARVVFALLSGAIALSIAYAAALTQF</sequence>
<feature type="compositionally biased region" description="Low complexity" evidence="1">
    <location>
        <begin position="35"/>
        <end position="52"/>
    </location>
</feature>